<name>A0ABS8T1U9_DATST</name>
<sequence length="70" mass="7728">VGWALAPSGRTLRMCFMQEAVPHRARCSTEMFAPRASYCTTTACLVPLITQVCDCIASSFDLCSFQLLHI</sequence>
<reference evidence="1 2" key="1">
    <citation type="journal article" date="2021" name="BMC Genomics">
        <title>Datura genome reveals duplications of psychoactive alkaloid biosynthetic genes and high mutation rate following tissue culture.</title>
        <authorList>
            <person name="Rajewski A."/>
            <person name="Carter-House D."/>
            <person name="Stajich J."/>
            <person name="Litt A."/>
        </authorList>
    </citation>
    <scope>NUCLEOTIDE SEQUENCE [LARGE SCALE GENOMIC DNA]</scope>
    <source>
        <strain evidence="1">AR-01</strain>
    </source>
</reference>
<feature type="non-terminal residue" evidence="1">
    <location>
        <position position="1"/>
    </location>
</feature>
<evidence type="ECO:0000313" key="1">
    <source>
        <dbReference type="EMBL" id="MCD7464943.1"/>
    </source>
</evidence>
<organism evidence="1 2">
    <name type="scientific">Datura stramonium</name>
    <name type="common">Jimsonweed</name>
    <name type="synonym">Common thornapple</name>
    <dbReference type="NCBI Taxonomy" id="4076"/>
    <lineage>
        <taxon>Eukaryota</taxon>
        <taxon>Viridiplantae</taxon>
        <taxon>Streptophyta</taxon>
        <taxon>Embryophyta</taxon>
        <taxon>Tracheophyta</taxon>
        <taxon>Spermatophyta</taxon>
        <taxon>Magnoliopsida</taxon>
        <taxon>eudicotyledons</taxon>
        <taxon>Gunneridae</taxon>
        <taxon>Pentapetalae</taxon>
        <taxon>asterids</taxon>
        <taxon>lamiids</taxon>
        <taxon>Solanales</taxon>
        <taxon>Solanaceae</taxon>
        <taxon>Solanoideae</taxon>
        <taxon>Datureae</taxon>
        <taxon>Datura</taxon>
    </lineage>
</organism>
<accession>A0ABS8T1U9</accession>
<dbReference type="EMBL" id="JACEIK010001006">
    <property type="protein sequence ID" value="MCD7464943.1"/>
    <property type="molecule type" value="Genomic_DNA"/>
</dbReference>
<comment type="caution">
    <text evidence="1">The sequence shown here is derived from an EMBL/GenBank/DDBJ whole genome shotgun (WGS) entry which is preliminary data.</text>
</comment>
<evidence type="ECO:0000313" key="2">
    <source>
        <dbReference type="Proteomes" id="UP000823775"/>
    </source>
</evidence>
<dbReference type="Proteomes" id="UP000823775">
    <property type="component" value="Unassembled WGS sequence"/>
</dbReference>
<gene>
    <name evidence="1" type="ORF">HAX54_000261</name>
</gene>
<keyword evidence="2" id="KW-1185">Reference proteome</keyword>
<protein>
    <submittedName>
        <fullName evidence="1">Uncharacterized protein</fullName>
    </submittedName>
</protein>
<proteinExistence type="predicted"/>